<organism evidence="1 2">
    <name type="scientific">Candidatus Venteria ishoeyi</name>
    <dbReference type="NCBI Taxonomy" id="1899563"/>
    <lineage>
        <taxon>Bacteria</taxon>
        <taxon>Pseudomonadati</taxon>
        <taxon>Pseudomonadota</taxon>
        <taxon>Gammaproteobacteria</taxon>
        <taxon>Thiotrichales</taxon>
        <taxon>Thiotrichaceae</taxon>
        <taxon>Venteria</taxon>
    </lineage>
</organism>
<evidence type="ECO:0000313" key="2">
    <source>
        <dbReference type="Proteomes" id="UP000236724"/>
    </source>
</evidence>
<dbReference type="AlphaFoldDB" id="A0A1H6FEJ0"/>
<name>A0A1H6FEJ0_9GAMM</name>
<accession>A0A1H6FEJ0</accession>
<dbReference type="EMBL" id="FMSV02000551">
    <property type="protein sequence ID" value="SEH08500.1"/>
    <property type="molecule type" value="Genomic_DNA"/>
</dbReference>
<gene>
    <name evidence="1" type="ORF">MBHS_04392</name>
</gene>
<dbReference type="Proteomes" id="UP000236724">
    <property type="component" value="Unassembled WGS sequence"/>
</dbReference>
<reference evidence="1 2" key="1">
    <citation type="submission" date="2016-10" db="EMBL/GenBank/DDBJ databases">
        <authorList>
            <person name="de Groot N.N."/>
        </authorList>
    </citation>
    <scope>NUCLEOTIDE SEQUENCE [LARGE SCALE GENOMIC DNA]</scope>
    <source>
        <strain evidence="1">MBHS1</strain>
    </source>
</reference>
<sequence>MRKLRERLGSSIVSSDSKIVDMASASDVAKSRLEGALKQVREVSTPRYSHEDEICEVDMEAPLIQ</sequence>
<keyword evidence="2" id="KW-1185">Reference proteome</keyword>
<protein>
    <submittedName>
        <fullName evidence="1">Uncharacterized protein</fullName>
    </submittedName>
</protein>
<evidence type="ECO:0000313" key="1">
    <source>
        <dbReference type="EMBL" id="SEH08500.1"/>
    </source>
</evidence>
<proteinExistence type="predicted"/>